<accession>A0A1H9G5Q3</accession>
<feature type="transmembrane region" description="Helical" evidence="1">
    <location>
        <begin position="402"/>
        <end position="424"/>
    </location>
</feature>
<evidence type="ECO:0000313" key="2">
    <source>
        <dbReference type="EMBL" id="SEQ45401.1"/>
    </source>
</evidence>
<name>A0A1H9G5Q3_9GAMM</name>
<protein>
    <submittedName>
        <fullName evidence="2">Uncharacterized protein</fullName>
    </submittedName>
</protein>
<organism evidence="2 3">
    <name type="scientific">Ectothiorhodospira magna</name>
    <dbReference type="NCBI Taxonomy" id="867345"/>
    <lineage>
        <taxon>Bacteria</taxon>
        <taxon>Pseudomonadati</taxon>
        <taxon>Pseudomonadota</taxon>
        <taxon>Gammaproteobacteria</taxon>
        <taxon>Chromatiales</taxon>
        <taxon>Ectothiorhodospiraceae</taxon>
        <taxon>Ectothiorhodospira</taxon>
    </lineage>
</organism>
<dbReference type="EMBL" id="FOFO01000033">
    <property type="protein sequence ID" value="SEQ45401.1"/>
    <property type="molecule type" value="Genomic_DNA"/>
</dbReference>
<feature type="transmembrane region" description="Helical" evidence="1">
    <location>
        <begin position="355"/>
        <end position="382"/>
    </location>
</feature>
<evidence type="ECO:0000313" key="3">
    <source>
        <dbReference type="Proteomes" id="UP000199496"/>
    </source>
</evidence>
<dbReference type="Proteomes" id="UP000199496">
    <property type="component" value="Unassembled WGS sequence"/>
</dbReference>
<proteinExistence type="predicted"/>
<dbReference type="STRING" id="867345.SAMN05421693_1331"/>
<feature type="transmembrane region" description="Helical" evidence="1">
    <location>
        <begin position="263"/>
        <end position="292"/>
    </location>
</feature>
<keyword evidence="3" id="KW-1185">Reference proteome</keyword>
<feature type="transmembrane region" description="Helical" evidence="1">
    <location>
        <begin position="36"/>
        <end position="58"/>
    </location>
</feature>
<gene>
    <name evidence="2" type="ORF">SAMN05421693_1331</name>
</gene>
<reference evidence="2 3" key="1">
    <citation type="submission" date="2016-10" db="EMBL/GenBank/DDBJ databases">
        <authorList>
            <person name="de Groot N.N."/>
        </authorList>
    </citation>
    <scope>NUCLEOTIDE SEQUENCE [LARGE SCALE GENOMIC DNA]</scope>
    <source>
        <strain evidence="2 3">B7-7</strain>
    </source>
</reference>
<keyword evidence="1" id="KW-0812">Transmembrane</keyword>
<keyword evidence="1" id="KW-0472">Membrane</keyword>
<sequence>MSTFEYEIRNRSILPAQGRENLVEAVMGNEGLLGLWASHFGISILIWGLIAIGLLYLARPWLRPVLRIVCRLLARHLGAAGRGLNLAAAVLHRRHREYLRGVLLLRLQQQVARRYRGIQCRLNRDLGGHAVLQRRINEQISILERDYQRTRDQMPEEPAWMKTALALIQAPPHRTDPRVEPMLQEIHDTLARASQDTMAEYRHENRERMKLLRELLPEWRTLGDRVGDLERSVAGVADQARRLDEALARFQQARDGLSTPRTVLLASGGLLVLGLTLLLALGLTAMLGFHLLTPPLQGILGMPLTGTQGESLSVLAAGVLVLAAVMAGGMVSESRRITTLIPGIESWDIAGRRRLLWGGVVLLVLVTMVSAALAGSRSLFAIPDNVVYGLLEGPPEVAPPVLAWLSVSTLMVLGALAALLPALAAIPLQMTLQAGGVVGGAVGVVTLRLTAFILFRLGWLMHTLADLLPRCYDLLIFLPLQVERVVRRMRRRNK</sequence>
<evidence type="ECO:0000256" key="1">
    <source>
        <dbReference type="SAM" id="Phobius"/>
    </source>
</evidence>
<dbReference type="RefSeq" id="WP_090209193.1">
    <property type="nucleotide sequence ID" value="NZ_FOFO01000033.1"/>
</dbReference>
<keyword evidence="1" id="KW-1133">Transmembrane helix</keyword>
<dbReference type="OrthoDB" id="5411175at2"/>
<feature type="transmembrane region" description="Helical" evidence="1">
    <location>
        <begin position="436"/>
        <end position="455"/>
    </location>
</feature>
<dbReference type="AlphaFoldDB" id="A0A1H9G5Q3"/>
<feature type="transmembrane region" description="Helical" evidence="1">
    <location>
        <begin position="312"/>
        <end position="331"/>
    </location>
</feature>